<evidence type="ECO:0000313" key="1">
    <source>
        <dbReference type="EMBL" id="MDI1490004.1"/>
    </source>
</evidence>
<name>A0AA43TW11_9LECA</name>
<comment type="caution">
    <text evidence="1">The sequence shown here is derived from an EMBL/GenBank/DDBJ whole genome shotgun (WGS) entry which is preliminary data.</text>
</comment>
<dbReference type="Proteomes" id="UP001161017">
    <property type="component" value="Unassembled WGS sequence"/>
</dbReference>
<protein>
    <submittedName>
        <fullName evidence="1">Uncharacterized protein</fullName>
    </submittedName>
</protein>
<gene>
    <name evidence="1" type="ORF">OHK93_001203</name>
</gene>
<accession>A0AA43TW11</accession>
<reference evidence="1" key="1">
    <citation type="journal article" date="2023" name="Genome Biol. Evol.">
        <title>First Whole Genome Sequence and Flow Cytometry Genome Size Data for the Lichen-Forming Fungus Ramalina farinacea (Ascomycota).</title>
        <authorList>
            <person name="Llewellyn T."/>
            <person name="Mian S."/>
            <person name="Hill R."/>
            <person name="Leitch I.J."/>
            <person name="Gaya E."/>
        </authorList>
    </citation>
    <scope>NUCLEOTIDE SEQUENCE</scope>
    <source>
        <strain evidence="1">LIQ254RAFAR</strain>
    </source>
</reference>
<dbReference type="AlphaFoldDB" id="A0AA43TW11"/>
<proteinExistence type="predicted"/>
<evidence type="ECO:0000313" key="2">
    <source>
        <dbReference type="Proteomes" id="UP001161017"/>
    </source>
</evidence>
<keyword evidence="2" id="KW-1185">Reference proteome</keyword>
<organism evidence="1 2">
    <name type="scientific">Ramalina farinacea</name>
    <dbReference type="NCBI Taxonomy" id="258253"/>
    <lineage>
        <taxon>Eukaryota</taxon>
        <taxon>Fungi</taxon>
        <taxon>Dikarya</taxon>
        <taxon>Ascomycota</taxon>
        <taxon>Pezizomycotina</taxon>
        <taxon>Lecanoromycetes</taxon>
        <taxon>OSLEUM clade</taxon>
        <taxon>Lecanoromycetidae</taxon>
        <taxon>Lecanorales</taxon>
        <taxon>Lecanorineae</taxon>
        <taxon>Ramalinaceae</taxon>
        <taxon>Ramalina</taxon>
    </lineage>
</organism>
<sequence>MTDYITPYNYRIDKQEYRVVVKCHPKNGSDVPEDQVKTELDRRYIKYTNVRRVVLSAMSPLGWEPRHPQNTYIVDLERAQPAFLYKNDPTEADVVDSVVKRLKHGKLNNESPKIQEFKYEPLCREHNTVVCDRDINDEHYIVTAVD</sequence>
<dbReference type="EMBL" id="JAPUFD010000011">
    <property type="protein sequence ID" value="MDI1490004.1"/>
    <property type="molecule type" value="Genomic_DNA"/>
</dbReference>